<accession>A0ABP0N4C5</accession>
<comment type="caution">
    <text evidence="3">The sequence shown here is derived from an EMBL/GenBank/DDBJ whole genome shotgun (WGS) entry which is preliminary data.</text>
</comment>
<organism evidence="3 4">
    <name type="scientific">Durusdinium trenchii</name>
    <dbReference type="NCBI Taxonomy" id="1381693"/>
    <lineage>
        <taxon>Eukaryota</taxon>
        <taxon>Sar</taxon>
        <taxon>Alveolata</taxon>
        <taxon>Dinophyceae</taxon>
        <taxon>Suessiales</taxon>
        <taxon>Symbiodiniaceae</taxon>
        <taxon>Durusdinium</taxon>
    </lineage>
</organism>
<sequence>MAGTREDANALYRAGNLEGACAVYEELVAQAGGDGEELAKLHNNLSVCFKGLGNLNAALQHAESCLELNPEHGLCHLRAFMLSENMSHLEAAAALLGHKHSEVRPLLSKLPDAVHLLKTNEDVAQLALELEVGSRQDIKHSLLGVLCPGSYQVNFPLVAAGRRVKLLGLGKVLLVKARPEANLGISCEGGELVVETISMQEGSHAPVMGLLAAGDRSSIVTLQGCILKGSGGVTVVEGRLQARFCEFHDMTNMAVEMRSAGHVELLNCRFCGCCRGIQAAARTGEIVIRRCEFQATKKEAVQLDGCRPAASARAVDDKGHATRQKLQVANVPRDQQIAQQYMQQVSQQTRESLRKDKADVPPLRVQLHSNSFTETGWQAVSCGDGVHAELFACHIMQTRATEQMIQQEIGSQLQAQGLPVKMVKQLIQERDSHIRQGSC</sequence>
<name>A0ABP0N4C5_9DINO</name>
<dbReference type="InterPro" id="IPR039448">
    <property type="entry name" value="Beta_helix"/>
</dbReference>
<dbReference type="Gene3D" id="1.25.40.10">
    <property type="entry name" value="Tetratricopeptide repeat domain"/>
    <property type="match status" value="1"/>
</dbReference>
<proteinExistence type="predicted"/>
<evidence type="ECO:0000313" key="3">
    <source>
        <dbReference type="EMBL" id="CAK9058283.1"/>
    </source>
</evidence>
<dbReference type="PROSITE" id="PS50005">
    <property type="entry name" value="TPR"/>
    <property type="match status" value="1"/>
</dbReference>
<keyword evidence="1" id="KW-0802">TPR repeat</keyword>
<dbReference type="InterPro" id="IPR011050">
    <property type="entry name" value="Pectin_lyase_fold/virulence"/>
</dbReference>
<feature type="repeat" description="TPR" evidence="1">
    <location>
        <begin position="39"/>
        <end position="72"/>
    </location>
</feature>
<dbReference type="EMBL" id="CAXAMN010021356">
    <property type="protein sequence ID" value="CAK9058283.1"/>
    <property type="molecule type" value="Genomic_DNA"/>
</dbReference>
<dbReference type="SUPFAM" id="SSF51126">
    <property type="entry name" value="Pectin lyase-like"/>
    <property type="match status" value="1"/>
</dbReference>
<dbReference type="Proteomes" id="UP001642484">
    <property type="component" value="Unassembled WGS sequence"/>
</dbReference>
<dbReference type="SMART" id="SM00028">
    <property type="entry name" value="TPR"/>
    <property type="match status" value="1"/>
</dbReference>
<evidence type="ECO:0000259" key="2">
    <source>
        <dbReference type="Pfam" id="PF13229"/>
    </source>
</evidence>
<keyword evidence="4" id="KW-1185">Reference proteome</keyword>
<protein>
    <recommendedName>
        <fullName evidence="2">Right handed beta helix domain-containing protein</fullName>
    </recommendedName>
</protein>
<feature type="domain" description="Right handed beta helix" evidence="2">
    <location>
        <begin position="216"/>
        <end position="307"/>
    </location>
</feature>
<evidence type="ECO:0000256" key="1">
    <source>
        <dbReference type="PROSITE-ProRule" id="PRU00339"/>
    </source>
</evidence>
<dbReference type="InterPro" id="IPR019734">
    <property type="entry name" value="TPR_rpt"/>
</dbReference>
<gene>
    <name evidence="3" type="ORF">CCMP2556_LOCUS28725</name>
</gene>
<dbReference type="InterPro" id="IPR011990">
    <property type="entry name" value="TPR-like_helical_dom_sf"/>
</dbReference>
<dbReference type="SUPFAM" id="SSF48452">
    <property type="entry name" value="TPR-like"/>
    <property type="match status" value="1"/>
</dbReference>
<dbReference type="Pfam" id="PF13229">
    <property type="entry name" value="Beta_helix"/>
    <property type="match status" value="1"/>
</dbReference>
<reference evidence="3 4" key="1">
    <citation type="submission" date="2024-02" db="EMBL/GenBank/DDBJ databases">
        <authorList>
            <person name="Chen Y."/>
            <person name="Shah S."/>
            <person name="Dougan E. K."/>
            <person name="Thang M."/>
            <person name="Chan C."/>
        </authorList>
    </citation>
    <scope>NUCLEOTIDE SEQUENCE [LARGE SCALE GENOMIC DNA]</scope>
</reference>
<evidence type="ECO:0000313" key="4">
    <source>
        <dbReference type="Proteomes" id="UP001642484"/>
    </source>
</evidence>